<feature type="region of interest" description="Disordered" evidence="1">
    <location>
        <begin position="415"/>
        <end position="438"/>
    </location>
</feature>
<dbReference type="InterPro" id="IPR036514">
    <property type="entry name" value="SGNH_hydro_sf"/>
</dbReference>
<dbReference type="EMBL" id="BANX01000025">
    <property type="protein sequence ID" value="GAC69473.1"/>
    <property type="molecule type" value="Genomic_DNA"/>
</dbReference>
<dbReference type="Proteomes" id="UP000011666">
    <property type="component" value="Unassembled WGS sequence"/>
</dbReference>
<accession>M0QLN9</accession>
<dbReference type="STRING" id="1223545.GS4_25_00440"/>
<evidence type="ECO:0000259" key="2">
    <source>
        <dbReference type="Pfam" id="PF13472"/>
    </source>
</evidence>
<dbReference type="PANTHER" id="PTHR43784">
    <property type="entry name" value="GDSL-LIKE LIPASE/ACYLHYDROLASE, PUTATIVE (AFU_ORTHOLOGUE AFUA_2G00820)-RELATED"/>
    <property type="match status" value="1"/>
</dbReference>
<dbReference type="PANTHER" id="PTHR43784:SF2">
    <property type="entry name" value="GDSL-LIKE LIPASE_ACYLHYDROLASE, PUTATIVE (AFU_ORTHOLOGUE AFUA_2G00820)-RELATED"/>
    <property type="match status" value="1"/>
</dbReference>
<feature type="compositionally biased region" description="Basic and acidic residues" evidence="1">
    <location>
        <begin position="1"/>
        <end position="14"/>
    </location>
</feature>
<keyword evidence="4" id="KW-1185">Reference proteome</keyword>
<protein>
    <submittedName>
        <fullName evidence="3">Putative esterase</fullName>
    </submittedName>
</protein>
<feature type="domain" description="SGNH hydrolase-type esterase" evidence="2">
    <location>
        <begin position="241"/>
        <end position="442"/>
    </location>
</feature>
<gene>
    <name evidence="3" type="ORF">GS4_25_00440</name>
</gene>
<sequence length="463" mass="49307">MPRQRHDATPDPRSRATPSRRHLIRVHTLVLATVSVMIGSAGGATPSATAAPPHPSCADRHYVGSWAASPTDASVPIDAAATGKLPIVVRDQTFRMTITPHLSGATTRVRLSNRFGQTPVTFGRVTVAALEPTGGLHPPTPAPFEGRAETTVAPGHEVLSDPIAFPVTSMRPLVVTVYVAGTATGPTKHWNANATTRYTAPGSGDHTHDRGRAAFTSTTGSWPFLTGLEVLSSRTTRSLVAFGDSITDGFVGANPLSIPADRRVADTDQRYPDFLQRRINDAAIPVSVVNAGISSNRILTSGEPLMLGPSGIARFTRDALDQPGVAAVLVQEGINDLGLPPQSDAARIIAGYRQLITMAHDRGLEIWLGTLLPASDALVNGVLAPAAERQRQQINAWIRSQRVADRVVDFDRSLRDPEAPSRLRPSYSSPDRLHPNTTGYQAMANTVALSELKRLTATAGCTN</sequence>
<dbReference type="SUPFAM" id="SSF52266">
    <property type="entry name" value="SGNH hydrolase"/>
    <property type="match status" value="1"/>
</dbReference>
<evidence type="ECO:0000313" key="4">
    <source>
        <dbReference type="Proteomes" id="UP000011666"/>
    </source>
</evidence>
<dbReference type="eggNOG" id="COG2755">
    <property type="taxonomic scope" value="Bacteria"/>
</dbReference>
<evidence type="ECO:0000256" key="1">
    <source>
        <dbReference type="SAM" id="MobiDB-lite"/>
    </source>
</evidence>
<dbReference type="InterPro" id="IPR013830">
    <property type="entry name" value="SGNH_hydro"/>
</dbReference>
<dbReference type="Pfam" id="PF13472">
    <property type="entry name" value="Lipase_GDSL_2"/>
    <property type="match status" value="1"/>
</dbReference>
<name>M0QLN9_9ACTN</name>
<proteinExistence type="predicted"/>
<evidence type="ECO:0000313" key="3">
    <source>
        <dbReference type="EMBL" id="GAC69473.1"/>
    </source>
</evidence>
<organism evidence="3 4">
    <name type="scientific">Gordonia soli NBRC 108243</name>
    <dbReference type="NCBI Taxonomy" id="1223545"/>
    <lineage>
        <taxon>Bacteria</taxon>
        <taxon>Bacillati</taxon>
        <taxon>Actinomycetota</taxon>
        <taxon>Actinomycetes</taxon>
        <taxon>Mycobacteriales</taxon>
        <taxon>Gordoniaceae</taxon>
        <taxon>Gordonia</taxon>
    </lineage>
</organism>
<feature type="region of interest" description="Disordered" evidence="1">
    <location>
        <begin position="1"/>
        <end position="20"/>
    </location>
</feature>
<dbReference type="Gene3D" id="3.40.50.1110">
    <property type="entry name" value="SGNH hydrolase"/>
    <property type="match status" value="1"/>
</dbReference>
<comment type="caution">
    <text evidence="3">The sequence shown here is derived from an EMBL/GenBank/DDBJ whole genome shotgun (WGS) entry which is preliminary data.</text>
</comment>
<dbReference type="InterPro" id="IPR053140">
    <property type="entry name" value="GDSL_Rv0518-like"/>
</dbReference>
<dbReference type="AlphaFoldDB" id="M0QLN9"/>
<reference evidence="3 4" key="1">
    <citation type="submission" date="2013-01" db="EMBL/GenBank/DDBJ databases">
        <title>Whole genome shotgun sequence of Gordonia soli NBRC 108243.</title>
        <authorList>
            <person name="Isaki-Nakamura S."/>
            <person name="Hosoyama A."/>
            <person name="Tsuchikane K."/>
            <person name="Ando Y."/>
            <person name="Baba S."/>
            <person name="Ohji S."/>
            <person name="Hamada M."/>
            <person name="Tamura T."/>
            <person name="Yamazoe A."/>
            <person name="Yamazaki S."/>
            <person name="Fujita N."/>
        </authorList>
    </citation>
    <scope>NUCLEOTIDE SEQUENCE [LARGE SCALE GENOMIC DNA]</scope>
    <source>
        <strain evidence="3 4">NBRC 108243</strain>
    </source>
</reference>